<dbReference type="SUPFAM" id="SSF46689">
    <property type="entry name" value="Homeodomain-like"/>
    <property type="match status" value="1"/>
</dbReference>
<proteinExistence type="predicted"/>
<comment type="caution">
    <text evidence="1">The sequence shown here is derived from an EMBL/GenBank/DDBJ whole genome shotgun (WGS) entry which is preliminary data.</text>
</comment>
<dbReference type="STRING" id="1348612.A0A397J257"/>
<reference evidence="1 2" key="1">
    <citation type="submission" date="2018-08" db="EMBL/GenBank/DDBJ databases">
        <title>Genome and evolution of the arbuscular mycorrhizal fungus Diversispora epigaea (formerly Glomus versiforme) and its bacterial endosymbionts.</title>
        <authorList>
            <person name="Sun X."/>
            <person name="Fei Z."/>
            <person name="Harrison M."/>
        </authorList>
    </citation>
    <scope>NUCLEOTIDE SEQUENCE [LARGE SCALE GENOMIC DNA]</scope>
    <source>
        <strain evidence="1 2">IT104</strain>
    </source>
</reference>
<name>A0A397J257_9GLOM</name>
<gene>
    <name evidence="1" type="ORF">Glove_110g118</name>
</gene>
<dbReference type="Proteomes" id="UP000266861">
    <property type="component" value="Unassembled WGS sequence"/>
</dbReference>
<protein>
    <recommendedName>
        <fullName evidence="3">Transposase Tc1-like domain-containing protein</fullName>
    </recommendedName>
</protein>
<evidence type="ECO:0000313" key="1">
    <source>
        <dbReference type="EMBL" id="RHZ82261.1"/>
    </source>
</evidence>
<dbReference type="EMBL" id="PQFF01000103">
    <property type="protein sequence ID" value="RHZ82261.1"/>
    <property type="molecule type" value="Genomic_DNA"/>
</dbReference>
<organism evidence="1 2">
    <name type="scientific">Diversispora epigaea</name>
    <dbReference type="NCBI Taxonomy" id="1348612"/>
    <lineage>
        <taxon>Eukaryota</taxon>
        <taxon>Fungi</taxon>
        <taxon>Fungi incertae sedis</taxon>
        <taxon>Mucoromycota</taxon>
        <taxon>Glomeromycotina</taxon>
        <taxon>Glomeromycetes</taxon>
        <taxon>Diversisporales</taxon>
        <taxon>Diversisporaceae</taxon>
        <taxon>Diversispora</taxon>
    </lineage>
</organism>
<evidence type="ECO:0008006" key="3">
    <source>
        <dbReference type="Google" id="ProtNLM"/>
    </source>
</evidence>
<dbReference type="AlphaFoldDB" id="A0A397J257"/>
<dbReference type="InterPro" id="IPR009057">
    <property type="entry name" value="Homeodomain-like_sf"/>
</dbReference>
<evidence type="ECO:0000313" key="2">
    <source>
        <dbReference type="Proteomes" id="UP000266861"/>
    </source>
</evidence>
<accession>A0A397J257</accession>
<sequence length="110" mass="12837">MQLTAERREHAITLIQARFSSREIAQMLGNIHHTSILQLKKKYKETGQVKNKEGQGRKQILYERNERTLIYRIMTNEASTAVALQKSLKINENINVSVNTVRKALKKMEW</sequence>
<keyword evidence="2" id="KW-1185">Reference proteome</keyword>
<dbReference type="OrthoDB" id="2311201at2759"/>